<evidence type="ECO:0000313" key="17">
    <source>
        <dbReference type="EMBL" id="EMM7456722.1"/>
    </source>
</evidence>
<dbReference type="PROSITE" id="PS50110">
    <property type="entry name" value="RESPONSE_REGULATORY"/>
    <property type="match status" value="1"/>
</dbReference>
<dbReference type="OrthoDB" id="9802426at2"/>
<dbReference type="GeneID" id="87002180"/>
<evidence type="ECO:0000256" key="9">
    <source>
        <dbReference type="PIRNR" id="PIRNR006171"/>
    </source>
</evidence>
<evidence type="ECO:0000313" key="27">
    <source>
        <dbReference type="Proteomes" id="UP000050520"/>
    </source>
</evidence>
<protein>
    <recommendedName>
        <fullName evidence="9">Transcriptional regulatory protein</fullName>
    </recommendedName>
</protein>
<reference evidence="23 28" key="4">
    <citation type="submission" date="2017-04" db="EMBL/GenBank/DDBJ databases">
        <title>Emergence of KPC-2-producing Citrobacter isolates from sediments of a Chinese river.</title>
        <authorList>
            <person name="Zheng B."/>
        </authorList>
    </citation>
    <scope>NUCLEOTIDE SEQUENCE [LARGE SCALE GENOMIC DNA]</scope>
    <source>
        <strain evidence="23 28">C191</strain>
    </source>
</reference>
<evidence type="ECO:0000313" key="16">
    <source>
        <dbReference type="EMBL" id="ELV3679351.1"/>
    </source>
</evidence>
<dbReference type="RefSeq" id="WP_003022133.1">
    <property type="nucleotide sequence ID" value="NZ_AP026940.1"/>
</dbReference>
<reference evidence="24" key="8">
    <citation type="journal article" date="2021" name="Microb. Genom.">
        <title>A genomic epidemiological study shows that prevalence of antimicrobial resistance in Enterobacterales is associated with the livestock host, as well as antimicrobial usage.</title>
        <authorList>
            <person name="AbuOun M."/>
            <person name="Jones H."/>
            <person name="Stubberfield E."/>
            <person name="Gilson D."/>
            <person name="Shaw L.P."/>
            <person name="Hubbard A.T.M."/>
            <person name="Chau K.K."/>
            <person name="Sebra R."/>
            <person name="Peto T.E.A."/>
            <person name="Crook D.W."/>
            <person name="Read D.S."/>
            <person name="Gweon H.S."/>
            <person name="Walker A.S."/>
            <person name="Stoesser N."/>
            <person name="Smith R.P."/>
            <person name="Anjum M.F."/>
            <person name="On Behalf Of The Rehab Consortium."/>
        </authorList>
    </citation>
    <scope>NUCLEOTIDE SEQUENCE</scope>
    <source>
        <strain evidence="24">RHBSTW-00370</strain>
    </source>
</reference>
<evidence type="ECO:0000256" key="6">
    <source>
        <dbReference type="ARBA" id="ARBA00023125"/>
    </source>
</evidence>
<evidence type="ECO:0000256" key="4">
    <source>
        <dbReference type="ARBA" id="ARBA00023012"/>
    </source>
</evidence>
<dbReference type="PIRSF" id="PIRSF006171">
    <property type="entry name" value="RR_citrat_malat"/>
    <property type="match status" value="1"/>
</dbReference>
<dbReference type="Proteomes" id="UP000050520">
    <property type="component" value="Unassembled WGS sequence"/>
</dbReference>
<dbReference type="Proteomes" id="UP000789647">
    <property type="component" value="Chromosome"/>
</dbReference>
<evidence type="ECO:0000313" key="26">
    <source>
        <dbReference type="Proteomes" id="UP000019194"/>
    </source>
</evidence>
<evidence type="ECO:0000313" key="13">
    <source>
        <dbReference type="EMBL" id="CAH6604658.1"/>
    </source>
</evidence>
<dbReference type="Proteomes" id="UP000512222">
    <property type="component" value="Chromosome"/>
</dbReference>
<dbReference type="EMBL" id="ABOSXX010000005">
    <property type="protein sequence ID" value="ELV3679351.1"/>
    <property type="molecule type" value="Genomic_DNA"/>
</dbReference>
<evidence type="ECO:0000313" key="19">
    <source>
        <dbReference type="EMBL" id="HAT3896266.1"/>
    </source>
</evidence>
<dbReference type="EMBL" id="CP032184">
    <property type="protein sequence ID" value="AXZ47255.1"/>
    <property type="molecule type" value="Genomic_DNA"/>
</dbReference>
<dbReference type="Proteomes" id="UP000263627">
    <property type="component" value="Chromosome"/>
</dbReference>
<evidence type="ECO:0000313" key="22">
    <source>
        <dbReference type="EMBL" id="MDW2759555.1"/>
    </source>
</evidence>
<evidence type="ECO:0000313" key="30">
    <source>
        <dbReference type="Proteomes" id="UP000512222"/>
    </source>
</evidence>
<dbReference type="EMBL" id="LJEB01000140">
    <property type="protein sequence ID" value="KPR49288.1"/>
    <property type="molecule type" value="Genomic_DNA"/>
</dbReference>
<evidence type="ECO:0000256" key="1">
    <source>
        <dbReference type="ARBA" id="ARBA00004496"/>
    </source>
</evidence>
<dbReference type="STRING" id="1333848.CFNIH1_13270"/>
<name>A0A0D7LPV3_CITFR</name>
<dbReference type="Proteomes" id="UP000855471">
    <property type="component" value="Unassembled WGS sequence"/>
</dbReference>
<feature type="domain" description="Response regulatory" evidence="11">
    <location>
        <begin position="6"/>
        <end position="122"/>
    </location>
</feature>
<evidence type="ECO:0000313" key="31">
    <source>
        <dbReference type="Proteomes" id="UP001164536"/>
    </source>
</evidence>
<dbReference type="Proteomes" id="UP001278087">
    <property type="component" value="Unassembled WGS sequence"/>
</dbReference>
<feature type="modified residue" description="4-aspartylphosphate" evidence="10">
    <location>
        <position position="57"/>
    </location>
</feature>
<evidence type="ECO:0000256" key="3">
    <source>
        <dbReference type="ARBA" id="ARBA00022553"/>
    </source>
</evidence>
<dbReference type="InterPro" id="IPR011006">
    <property type="entry name" value="CheY-like_superfamily"/>
</dbReference>
<evidence type="ECO:0000256" key="5">
    <source>
        <dbReference type="ARBA" id="ARBA00023015"/>
    </source>
</evidence>
<dbReference type="EMBL" id="NEFA01000032">
    <property type="protein sequence ID" value="OYQ99492.1"/>
    <property type="molecule type" value="Genomic_DNA"/>
</dbReference>
<dbReference type="GO" id="GO:0000156">
    <property type="term" value="F:phosphorelay response regulator activity"/>
    <property type="evidence" value="ECO:0007669"/>
    <property type="project" value="TreeGrafter"/>
</dbReference>
<gene>
    <name evidence="23" type="primary">dpiA</name>
    <name evidence="15" type="synonym">citB</name>
    <name evidence="13" type="ORF">AI2935V1_3522</name>
    <name evidence="12" type="ORF">AM363_09950</name>
    <name evidence="21" type="ORF">AN672_24425</name>
    <name evidence="23" type="ORF">B9P89_21490</name>
    <name evidence="24" type="ORF">HV178_17335</name>
    <name evidence="19" type="ORF">I9Y29_000663</name>
    <name evidence="20" type="ORF">KV121_000840</name>
    <name evidence="15" type="ORF">KY227_000069</name>
    <name evidence="25" type="ORF">O4000_17110</name>
    <name evidence="17" type="ORF">P7U51_001186</name>
    <name evidence="18" type="ORF">PQQ21_000938</name>
    <name evidence="22" type="ORF">RYZ67_13835</name>
    <name evidence="16" type="ORF">SGX49_001759</name>
</gene>
<keyword evidence="3 10" id="KW-0597">Phosphoprotein</keyword>
<evidence type="ECO:0000313" key="12">
    <source>
        <dbReference type="EMBL" id="AXZ47255.1"/>
    </source>
</evidence>
<evidence type="ECO:0000259" key="11">
    <source>
        <dbReference type="PROSITE" id="PS50110"/>
    </source>
</evidence>
<reference evidence="20" key="9">
    <citation type="submission" date="2021-07" db="EMBL/GenBank/DDBJ databases">
        <authorList>
            <consortium name="NCBI Pathogen Detection Project"/>
        </authorList>
    </citation>
    <scope>NUCLEOTIDE SEQUENCE</scope>
    <source>
        <strain evidence="20">91871</strain>
        <strain evidence="19">O50</strain>
    </source>
</reference>
<dbReference type="Proteomes" id="UP000019194">
    <property type="component" value="Unassembled WGS sequence"/>
</dbReference>
<sequence>MTEPLTLLIVEDETLLAEMHAEYIRHIPGFSQIWLAGNLEQARMMIERFKPGLILLDNYLPDGKGITLLHELTQARYPGGVVFTTAASDMETVSEAVRSGAFDYLVKPIAYERLGQTLTRYQQRRRMLAGNDSASQKQIDEMFNAYARGEPKGDLPTGIDALTLNAVLKLFADPTVHHTAETIAQALTISRTTSRRYLEYCASRHLIIAEIIHGKVGRPQRIYHGG</sequence>
<dbReference type="SMART" id="SM00448">
    <property type="entry name" value="REC"/>
    <property type="match status" value="1"/>
</dbReference>
<reference evidence="21 27" key="3">
    <citation type="journal article" date="2017" name="PLoS ONE">
        <title>Genomic and phenotypic characterisation of fluoroquinolone resistance mechanisms in Enterobacteriaceae in Durban, South Africa.</title>
        <authorList>
            <person name="Osei Sekyere J."/>
            <person name="Amoako D.G."/>
        </authorList>
    </citation>
    <scope>NUCLEOTIDE SEQUENCE [LARGE SCALE GENOMIC DNA]</scope>
    <source>
        <strain evidence="21 27">ST62:944112508</strain>
    </source>
</reference>
<evidence type="ECO:0000313" key="15">
    <source>
        <dbReference type="EMBL" id="EHT9937059.1"/>
    </source>
</evidence>
<evidence type="ECO:0000313" key="25">
    <source>
        <dbReference type="EMBL" id="WAZ56004.1"/>
    </source>
</evidence>
<dbReference type="EMBL" id="CP114564">
    <property type="protein sequence ID" value="WAZ56004.1"/>
    <property type="molecule type" value="Genomic_DNA"/>
</dbReference>
<dbReference type="EMBL" id="CBWP010000037">
    <property type="protein sequence ID" value="CDL38013.1"/>
    <property type="molecule type" value="Genomic_DNA"/>
</dbReference>
<comment type="subcellular location">
    <subcellularLocation>
        <location evidence="1 9">Cytoplasm</location>
    </subcellularLocation>
</comment>
<dbReference type="GO" id="GO:0003700">
    <property type="term" value="F:DNA-binding transcription factor activity"/>
    <property type="evidence" value="ECO:0007669"/>
    <property type="project" value="InterPro"/>
</dbReference>
<evidence type="ECO:0000313" key="18">
    <source>
        <dbReference type="EMBL" id="EMN4143731.1"/>
    </source>
</evidence>
<dbReference type="EMBL" id="DAESCB010000002">
    <property type="protein sequence ID" value="HBH7040826.1"/>
    <property type="molecule type" value="Genomic_DNA"/>
</dbReference>
<evidence type="ECO:0000256" key="2">
    <source>
        <dbReference type="ARBA" id="ARBA00022490"/>
    </source>
</evidence>
<dbReference type="PANTHER" id="PTHR45526:SF1">
    <property type="entry name" value="TRANSCRIPTIONAL REGULATORY PROTEIN DCUR-RELATED"/>
    <property type="match status" value="1"/>
</dbReference>
<proteinExistence type="predicted"/>
<dbReference type="InterPro" id="IPR001789">
    <property type="entry name" value="Sig_transdc_resp-reg_receiver"/>
</dbReference>
<organism evidence="23 28">
    <name type="scientific">Citrobacter freundii</name>
    <dbReference type="NCBI Taxonomy" id="546"/>
    <lineage>
        <taxon>Bacteria</taxon>
        <taxon>Pseudomonadati</taxon>
        <taxon>Pseudomonadota</taxon>
        <taxon>Gammaproteobacteria</taxon>
        <taxon>Enterobacterales</taxon>
        <taxon>Enterobacteriaceae</taxon>
        <taxon>Citrobacter</taxon>
        <taxon>Citrobacter freundii complex</taxon>
    </lineage>
</organism>
<dbReference type="AlphaFoldDB" id="A0A0D7LPV3"/>
<reference evidence="12 29" key="6">
    <citation type="submission" date="2018-09" db="EMBL/GenBank/DDBJ databases">
        <title>Whole genome sequencing of Citrobacter freundii AR_0116.</title>
        <authorList>
            <person name="Conlan S."/>
            <person name="Thomas P.J."/>
            <person name="Mullikin J."/>
            <person name="Frank K.M."/>
            <person name="Segre J.A."/>
        </authorList>
    </citation>
    <scope>NUCLEOTIDE SEQUENCE [LARGE SCALE GENOMIC DNA]</scope>
    <source>
        <strain evidence="12 29">AR_0116</strain>
    </source>
</reference>
<dbReference type="EMBL" id="ABLGCN030000002">
    <property type="protein sequence ID" value="EMM7456722.1"/>
    <property type="molecule type" value="Genomic_DNA"/>
</dbReference>
<dbReference type="EMBL" id="ABBJDF010000001">
    <property type="protein sequence ID" value="EHT9937059.1"/>
    <property type="molecule type" value="Genomic_DNA"/>
</dbReference>
<dbReference type="Proteomes" id="UP000885148">
    <property type="component" value="Unassembled WGS sequence"/>
</dbReference>
<evidence type="ECO:0000313" key="24">
    <source>
        <dbReference type="EMBL" id="QLV31623.1"/>
    </source>
</evidence>
<dbReference type="PANTHER" id="PTHR45526">
    <property type="entry name" value="TRANSCRIPTIONAL REGULATORY PROTEIN DPIA"/>
    <property type="match status" value="1"/>
</dbReference>
<dbReference type="SUPFAM" id="SSF52172">
    <property type="entry name" value="CheY-like"/>
    <property type="match status" value="1"/>
</dbReference>
<dbReference type="EMBL" id="DACSXJ010000002">
    <property type="protein sequence ID" value="HAT3896266.1"/>
    <property type="molecule type" value="Genomic_DNA"/>
</dbReference>
<dbReference type="Proteomes" id="UP000215827">
    <property type="component" value="Unassembled WGS sequence"/>
</dbReference>
<dbReference type="Gene3D" id="3.40.50.2300">
    <property type="match status" value="1"/>
</dbReference>
<dbReference type="Proteomes" id="UP001279522">
    <property type="component" value="Unassembled WGS sequence"/>
</dbReference>
<dbReference type="Proteomes" id="UP001164536">
    <property type="component" value="Chromosome"/>
</dbReference>
<keyword evidence="31" id="KW-1185">Reference proteome</keyword>
<keyword evidence="2 9" id="KW-0963">Cytoplasm</keyword>
<evidence type="ECO:0000313" key="23">
    <source>
        <dbReference type="EMBL" id="OYQ99492.1"/>
    </source>
</evidence>
<keyword evidence="7 9" id="KW-0010">Activator</keyword>
<dbReference type="InterPro" id="IPR024187">
    <property type="entry name" value="Sig_transdc_resp-reg_cit/mal"/>
</dbReference>
<reference evidence="19" key="5">
    <citation type="journal article" date="2018" name="Genome Biol.">
        <title>SKESA: strategic k-mer extension for scrupulous assemblies.</title>
        <authorList>
            <person name="Souvorov A."/>
            <person name="Agarwala R."/>
            <person name="Lipman D.J."/>
        </authorList>
    </citation>
    <scope>NUCLEOTIDE SEQUENCE</scope>
    <source>
        <strain evidence="20">91871</strain>
        <strain evidence="19">O50</strain>
    </source>
</reference>
<dbReference type="Proteomes" id="UP001169574">
    <property type="component" value="Unassembled WGS sequence"/>
</dbReference>
<evidence type="ECO:0000313" key="20">
    <source>
        <dbReference type="EMBL" id="HBH7040826.1"/>
    </source>
</evidence>
<reference evidence="13" key="10">
    <citation type="submission" date="2022-05" db="EMBL/GenBank/DDBJ databases">
        <authorList>
            <person name="Alioto T."/>
            <person name="Alioto T."/>
            <person name="Gomez Garrido J."/>
        </authorList>
    </citation>
    <scope>NUCLEOTIDE SEQUENCE</scope>
    <source>
        <strain evidence="13">112</strain>
    </source>
</reference>
<evidence type="ECO:0000313" key="28">
    <source>
        <dbReference type="Proteomes" id="UP000215827"/>
    </source>
</evidence>
<evidence type="ECO:0000313" key="29">
    <source>
        <dbReference type="Proteomes" id="UP000263627"/>
    </source>
</evidence>
<dbReference type="InterPro" id="IPR048714">
    <property type="entry name" value="DpiA-like_HTH"/>
</dbReference>
<dbReference type="EMBL" id="ABKLER030000003">
    <property type="protein sequence ID" value="EMN4143731.1"/>
    <property type="molecule type" value="Genomic_DNA"/>
</dbReference>
<dbReference type="EMBL" id="JAWPBU010000014">
    <property type="protein sequence ID" value="MDW2759555.1"/>
    <property type="molecule type" value="Genomic_DNA"/>
</dbReference>
<dbReference type="NCBIfam" id="NF007467">
    <property type="entry name" value="PRK10046.1"/>
    <property type="match status" value="1"/>
</dbReference>
<evidence type="ECO:0000313" key="21">
    <source>
        <dbReference type="EMBL" id="KPR49288.1"/>
    </source>
</evidence>
<accession>A0A0D7LPV3</accession>
<dbReference type="CDD" id="cd19925">
    <property type="entry name" value="REC_citrate_TCS"/>
    <property type="match status" value="1"/>
</dbReference>
<dbReference type="GO" id="GO:0003677">
    <property type="term" value="F:DNA binding"/>
    <property type="evidence" value="ECO:0007669"/>
    <property type="project" value="UniProtKB-KW"/>
</dbReference>
<keyword evidence="6 9" id="KW-0238">DNA-binding</keyword>
<dbReference type="EMBL" id="OW995941">
    <property type="protein sequence ID" value="CAH6604658.1"/>
    <property type="molecule type" value="Genomic_DNA"/>
</dbReference>
<evidence type="ECO:0000313" key="14">
    <source>
        <dbReference type="EMBL" id="CDL38013.1"/>
    </source>
</evidence>
<reference evidence="16" key="12">
    <citation type="submission" date="2023-05" db="EMBL/GenBank/DDBJ databases">
        <authorList>
            <consortium name="Clinical and Environmental Microbiology Branch: Whole genome sequencing antimicrobial resistance pathogens in the healthcare setting"/>
        </authorList>
    </citation>
    <scope>NUCLEOTIDE SEQUENCE</scope>
    <source>
        <strain evidence="15">2021DK-00049</strain>
        <strain evidence="18">2023GN-00102</strain>
        <strain evidence="16">2023GN-00287</strain>
        <strain evidence="17">Whole organism</strain>
    </source>
</reference>
<reference evidence="30" key="7">
    <citation type="submission" date="2020-06" db="EMBL/GenBank/DDBJ databases">
        <title>REHAB project genomes.</title>
        <authorList>
            <person name="Shaw L.P."/>
        </authorList>
    </citation>
    <scope>NUCLEOTIDE SEQUENCE [LARGE SCALE GENOMIC DNA]</scope>
    <source>
        <strain evidence="30">RHBSTW-00370</strain>
    </source>
</reference>
<dbReference type="FunFam" id="3.40.50.2300:FF:000057">
    <property type="entry name" value="Transcriptional regulatory protein"/>
    <property type="match status" value="1"/>
</dbReference>
<keyword evidence="4 9" id="KW-0902">Two-component regulatory system</keyword>
<dbReference type="InterPro" id="IPR051271">
    <property type="entry name" value="2C-system_Tx_regulators"/>
</dbReference>
<dbReference type="Pfam" id="PF00072">
    <property type="entry name" value="Response_reg"/>
    <property type="match status" value="1"/>
</dbReference>
<dbReference type="Pfam" id="PF20714">
    <property type="entry name" value="HTH_64"/>
    <property type="match status" value="1"/>
</dbReference>
<dbReference type="GO" id="GO:0005737">
    <property type="term" value="C:cytoplasm"/>
    <property type="evidence" value="ECO:0007669"/>
    <property type="project" value="UniProtKB-SubCell"/>
</dbReference>
<reference evidence="27" key="2">
    <citation type="submission" date="2015-09" db="EMBL/GenBank/DDBJ databases">
        <title>Prevalence of NDMs in South Africa.</title>
        <authorList>
            <person name="Osei Sekyere J."/>
            <person name="Govinden U."/>
            <person name="Essack S."/>
            <person name="Haldorsen B."/>
            <person name="Samuelsen O."/>
            <person name="Aasnaes B."/>
            <person name="Sundsfjord A."/>
        </authorList>
    </citation>
    <scope>NUCLEOTIDE SEQUENCE [LARGE SCALE GENOMIC DNA]</scope>
    <source>
        <strain evidence="27">ST62:944112508</strain>
    </source>
</reference>
<evidence type="ECO:0000256" key="10">
    <source>
        <dbReference type="PROSITE-ProRule" id="PRU00169"/>
    </source>
</evidence>
<keyword evidence="8 9" id="KW-0804">Transcription</keyword>
<evidence type="ECO:0000256" key="8">
    <source>
        <dbReference type="ARBA" id="ARBA00023163"/>
    </source>
</evidence>
<dbReference type="EMBL" id="CP056573">
    <property type="protein sequence ID" value="QLV31623.1"/>
    <property type="molecule type" value="Genomic_DNA"/>
</dbReference>
<keyword evidence="5 9" id="KW-0805">Transcription regulation</keyword>
<evidence type="ECO:0000256" key="7">
    <source>
        <dbReference type="ARBA" id="ARBA00023159"/>
    </source>
</evidence>
<reference evidence="14 26" key="1">
    <citation type="submission" date="2013-10" db="EMBL/GenBank/DDBJ databases">
        <title>Antibiotic resistance diversity of beta-lactamase producers in the General Hospital Vienna.</title>
        <authorList>
            <person name="Barisic I."/>
            <person name="Mitteregger D."/>
            <person name="Hirschl A.M."/>
            <person name="Noehammer C."/>
            <person name="Wiesinger-Mayr H."/>
        </authorList>
    </citation>
    <scope>NUCLEOTIDE SEQUENCE [LARGE SCALE GENOMIC DNA]</scope>
    <source>
        <strain evidence="14 26">ISC11</strain>
    </source>
</reference>
<reference evidence="22" key="13">
    <citation type="submission" date="2023-10" db="EMBL/GenBank/DDBJ databases">
        <title>Fecal carriage and genetic characteristics of carbapenem-resistant Enterobacterales among healthy adults from four provinces of China.</title>
        <authorList>
            <person name="Li Y."/>
            <person name="Zhang R."/>
        </authorList>
    </citation>
    <scope>NUCLEOTIDE SEQUENCE</scope>
    <source>
        <strain evidence="22">HN-136</strain>
    </source>
</reference>
<reference evidence="25" key="11">
    <citation type="submission" date="2022-12" db="EMBL/GenBank/DDBJ databases">
        <title>2953647.</title>
        <authorList>
            <person name="Hergert J."/>
            <person name="Casey R."/>
            <person name="Wagner J."/>
            <person name="Young E.L."/>
            <person name="Oakeson K.F."/>
        </authorList>
    </citation>
    <scope>NUCLEOTIDE SEQUENCE</scope>
    <source>
        <strain evidence="25">2953647</strain>
    </source>
</reference>